<keyword evidence="12" id="KW-0449">Lipoprotein</keyword>
<dbReference type="PIRSF" id="PIRSF006268">
    <property type="entry name" value="ApbE"/>
    <property type="match status" value="1"/>
</dbReference>
<dbReference type="Proteomes" id="UP000306229">
    <property type="component" value="Chromosome"/>
</dbReference>
<comment type="similarity">
    <text evidence="10 12">Belongs to the ApbE family.</text>
</comment>
<evidence type="ECO:0000313" key="13">
    <source>
        <dbReference type="EMBL" id="QCX40230.1"/>
    </source>
</evidence>
<keyword evidence="3 10" id="KW-0285">Flavoprotein</keyword>
<dbReference type="InterPro" id="IPR024932">
    <property type="entry name" value="ApbE"/>
</dbReference>
<dbReference type="Pfam" id="PF02424">
    <property type="entry name" value="ApbE"/>
    <property type="match status" value="1"/>
</dbReference>
<evidence type="ECO:0000256" key="11">
    <source>
        <dbReference type="PIRSR" id="PIRSR006268-2"/>
    </source>
</evidence>
<dbReference type="InterPro" id="IPR003374">
    <property type="entry name" value="ApbE-like_sf"/>
</dbReference>
<proteinExistence type="inferred from homology"/>
<evidence type="ECO:0000256" key="10">
    <source>
        <dbReference type="PIRNR" id="PIRNR006268"/>
    </source>
</evidence>
<dbReference type="RefSeq" id="WP_138951066.1">
    <property type="nucleotide sequence ID" value="NZ_CP040749.1"/>
</dbReference>
<evidence type="ECO:0000256" key="9">
    <source>
        <dbReference type="ARBA" id="ARBA00048540"/>
    </source>
</evidence>
<dbReference type="PROSITE" id="PS51257">
    <property type="entry name" value="PROKAR_LIPOPROTEIN"/>
    <property type="match status" value="1"/>
</dbReference>
<dbReference type="AlphaFoldDB" id="A0A5B7TV96"/>
<keyword evidence="7 10" id="KW-0460">Magnesium</keyword>
<evidence type="ECO:0000313" key="14">
    <source>
        <dbReference type="Proteomes" id="UP000306229"/>
    </source>
</evidence>
<dbReference type="OrthoDB" id="9778595at2"/>
<dbReference type="Gene3D" id="3.10.520.10">
    <property type="entry name" value="ApbE-like domains"/>
    <property type="match status" value="1"/>
</dbReference>
<evidence type="ECO:0000256" key="8">
    <source>
        <dbReference type="ARBA" id="ARBA00031306"/>
    </source>
</evidence>
<dbReference type="EMBL" id="CP040749">
    <property type="protein sequence ID" value="QCX40230.1"/>
    <property type="molecule type" value="Genomic_DNA"/>
</dbReference>
<organism evidence="13 14">
    <name type="scientific">Aureibaculum algae</name>
    <dbReference type="NCBI Taxonomy" id="2584122"/>
    <lineage>
        <taxon>Bacteria</taxon>
        <taxon>Pseudomonadati</taxon>
        <taxon>Bacteroidota</taxon>
        <taxon>Flavobacteriia</taxon>
        <taxon>Flavobacteriales</taxon>
        <taxon>Flavobacteriaceae</taxon>
        <taxon>Aureibaculum</taxon>
    </lineage>
</organism>
<dbReference type="GO" id="GO:0016740">
    <property type="term" value="F:transferase activity"/>
    <property type="evidence" value="ECO:0007669"/>
    <property type="project" value="UniProtKB-UniRule"/>
</dbReference>
<dbReference type="PANTHER" id="PTHR30040">
    <property type="entry name" value="THIAMINE BIOSYNTHESIS LIPOPROTEIN APBE"/>
    <property type="match status" value="1"/>
</dbReference>
<evidence type="ECO:0000256" key="5">
    <source>
        <dbReference type="ARBA" id="ARBA00022723"/>
    </source>
</evidence>
<name>A0A5B7TV96_9FLAO</name>
<evidence type="ECO:0000256" key="7">
    <source>
        <dbReference type="ARBA" id="ARBA00022842"/>
    </source>
</evidence>
<dbReference type="GO" id="GO:0005886">
    <property type="term" value="C:plasma membrane"/>
    <property type="evidence" value="ECO:0007669"/>
    <property type="project" value="UniProtKB-SubCell"/>
</dbReference>
<accession>A0A5B7TV96</accession>
<keyword evidence="12" id="KW-0472">Membrane</keyword>
<evidence type="ECO:0000256" key="2">
    <source>
        <dbReference type="ARBA" id="ARBA00016337"/>
    </source>
</evidence>
<comment type="catalytic activity">
    <reaction evidence="9 10 12">
        <text>L-threonyl-[protein] + FAD = FMN-L-threonyl-[protein] + AMP + H(+)</text>
        <dbReference type="Rhea" id="RHEA:36847"/>
        <dbReference type="Rhea" id="RHEA-COMP:11060"/>
        <dbReference type="Rhea" id="RHEA-COMP:11061"/>
        <dbReference type="ChEBI" id="CHEBI:15378"/>
        <dbReference type="ChEBI" id="CHEBI:30013"/>
        <dbReference type="ChEBI" id="CHEBI:57692"/>
        <dbReference type="ChEBI" id="CHEBI:74257"/>
        <dbReference type="ChEBI" id="CHEBI:456215"/>
        <dbReference type="EC" id="2.7.1.180"/>
    </reaction>
</comment>
<evidence type="ECO:0000256" key="3">
    <source>
        <dbReference type="ARBA" id="ARBA00022630"/>
    </source>
</evidence>
<keyword evidence="12" id="KW-0997">Cell inner membrane</keyword>
<protein>
    <recommendedName>
        <fullName evidence="2 10">FAD:protein FMN transferase</fullName>
        <ecNumber evidence="1 10">2.7.1.180</ecNumber>
    </recommendedName>
    <alternativeName>
        <fullName evidence="8 10">Flavin transferase</fullName>
    </alternativeName>
</protein>
<evidence type="ECO:0000256" key="4">
    <source>
        <dbReference type="ARBA" id="ARBA00022679"/>
    </source>
</evidence>
<comment type="function">
    <text evidence="12">Flavin transferase that catalyzes the transfer of the FMN moiety of FAD and its covalent binding to the hydroxyl group of a threonine residue in a target flavoprotein.</text>
</comment>
<keyword evidence="12" id="KW-1003">Cell membrane</keyword>
<evidence type="ECO:0000256" key="6">
    <source>
        <dbReference type="ARBA" id="ARBA00022827"/>
    </source>
</evidence>
<keyword evidence="4 10" id="KW-0808">Transferase</keyword>
<sequence>MNALYKRFTLFFIVVVILGSCNNLKHEKPVKLEGSAFGTSFHITYFDAKQIDFSRPIDSLFSLVNNSLSTYISNSDISKINSGDSTIVVDRFFKEVFEKSLVIYKDTEGVFDPTIGILVNAWGFGPGKSTEGLDSIKIKHLLSLVGFNKVNLQNGKVVKDNDSIYFDFNAIAKGYAVDVAGRFLEMKNITNYLVEIGGELRSKGINKSKNTPWKVGIEHPNYDGSRSFEKIIELNNQSMATSGNYRKFKIDSVTGKKYAHIINSKNGYPAQSNLLSVSIIAEKDCADVDAYATAVMAMPLIKAKNFLESKKELKGFIIYSDDSGAVKTFATSNF</sequence>
<dbReference type="EC" id="2.7.1.180" evidence="1 10"/>
<keyword evidence="14" id="KW-1185">Reference proteome</keyword>
<comment type="cofactor">
    <cofactor evidence="11">
        <name>Mg(2+)</name>
        <dbReference type="ChEBI" id="CHEBI:18420"/>
    </cofactor>
    <cofactor evidence="11">
        <name>Mn(2+)</name>
        <dbReference type="ChEBI" id="CHEBI:29035"/>
    </cofactor>
    <text evidence="11">Magnesium. Can also use manganese.</text>
</comment>
<feature type="binding site" evidence="11">
    <location>
        <position position="170"/>
    </location>
    <ligand>
        <name>Mg(2+)</name>
        <dbReference type="ChEBI" id="CHEBI:18420"/>
    </ligand>
</feature>
<evidence type="ECO:0000256" key="1">
    <source>
        <dbReference type="ARBA" id="ARBA00011955"/>
    </source>
</evidence>
<feature type="binding site" evidence="11">
    <location>
        <position position="293"/>
    </location>
    <ligand>
        <name>Mg(2+)</name>
        <dbReference type="ChEBI" id="CHEBI:18420"/>
    </ligand>
</feature>
<comment type="subcellular location">
    <subcellularLocation>
        <location evidence="12">Cell inner membrane</location>
        <topology evidence="12">Lipid-anchor</topology>
        <orientation evidence="12">Periplasmic side</orientation>
    </subcellularLocation>
</comment>
<evidence type="ECO:0000256" key="12">
    <source>
        <dbReference type="RuleBase" id="RU363002"/>
    </source>
</evidence>
<reference evidence="13 14" key="1">
    <citation type="submission" date="2019-05" db="EMBL/GenBank/DDBJ databases">
        <title>Algicella ahnfeltiae gen. nov., sp. nov., a novel marine bacterium of the family Flavobacteriaceae isolated from a red alga.</title>
        <authorList>
            <person name="Nedashkovskaya O.I."/>
            <person name="Kukhlevskiy A.D."/>
            <person name="Kim S.-G."/>
            <person name="Zhukova N.V."/>
            <person name="Mikhailov V.V."/>
        </authorList>
    </citation>
    <scope>NUCLEOTIDE SEQUENCE [LARGE SCALE GENOMIC DNA]</scope>
    <source>
        <strain evidence="13 14">10Alg115</strain>
    </source>
</reference>
<dbReference type="KEGG" id="fbe:FF125_17900"/>
<dbReference type="PANTHER" id="PTHR30040:SF2">
    <property type="entry name" value="FAD:PROTEIN FMN TRANSFERASE"/>
    <property type="match status" value="1"/>
</dbReference>
<dbReference type="SUPFAM" id="SSF143631">
    <property type="entry name" value="ApbE-like"/>
    <property type="match status" value="1"/>
</dbReference>
<gene>
    <name evidence="13" type="ORF">FF125_17900</name>
</gene>
<dbReference type="GO" id="GO:0046872">
    <property type="term" value="F:metal ion binding"/>
    <property type="evidence" value="ECO:0007669"/>
    <property type="project" value="UniProtKB-UniRule"/>
</dbReference>
<keyword evidence="6 10" id="KW-0274">FAD</keyword>
<feature type="binding site" evidence="11">
    <location>
        <position position="289"/>
    </location>
    <ligand>
        <name>Mg(2+)</name>
        <dbReference type="ChEBI" id="CHEBI:18420"/>
    </ligand>
</feature>
<keyword evidence="5 10" id="KW-0479">Metal-binding</keyword>